<comment type="caution">
    <text evidence="5">The sequence shown here is derived from an EMBL/GenBank/DDBJ whole genome shotgun (WGS) entry which is preliminary data.</text>
</comment>
<evidence type="ECO:0000256" key="2">
    <source>
        <dbReference type="ARBA" id="ARBA00022729"/>
    </source>
</evidence>
<evidence type="ECO:0000256" key="3">
    <source>
        <dbReference type="SAM" id="MobiDB-lite"/>
    </source>
</evidence>
<dbReference type="Proteomes" id="UP000653411">
    <property type="component" value="Unassembled WGS sequence"/>
</dbReference>
<dbReference type="InterPro" id="IPR051010">
    <property type="entry name" value="BCAA_transport"/>
</dbReference>
<feature type="region of interest" description="Disordered" evidence="3">
    <location>
        <begin position="22"/>
        <end position="45"/>
    </location>
</feature>
<feature type="domain" description="Leucine-binding protein" evidence="4">
    <location>
        <begin position="89"/>
        <end position="416"/>
    </location>
</feature>
<reference evidence="5" key="1">
    <citation type="journal article" date="2014" name="Int. J. Syst. Evol. Microbiol.">
        <title>Complete genome sequence of Corynebacterium casei LMG S-19264T (=DSM 44701T), isolated from a smear-ripened cheese.</title>
        <authorList>
            <consortium name="US DOE Joint Genome Institute (JGI-PGF)"/>
            <person name="Walter F."/>
            <person name="Albersmeier A."/>
            <person name="Kalinowski J."/>
            <person name="Ruckert C."/>
        </authorList>
    </citation>
    <scope>NUCLEOTIDE SEQUENCE</scope>
    <source>
        <strain evidence="5">CGMCC 4.7110</strain>
    </source>
</reference>
<dbReference type="InterPro" id="IPR028082">
    <property type="entry name" value="Peripla_BP_I"/>
</dbReference>
<accession>A0A918CW21</accession>
<evidence type="ECO:0000313" key="6">
    <source>
        <dbReference type="Proteomes" id="UP000653411"/>
    </source>
</evidence>
<proteinExistence type="inferred from homology"/>
<dbReference type="EMBL" id="BMML01000025">
    <property type="protein sequence ID" value="GGN36703.1"/>
    <property type="molecule type" value="Genomic_DNA"/>
</dbReference>
<dbReference type="PANTHER" id="PTHR30483:SF6">
    <property type="entry name" value="PERIPLASMIC BINDING PROTEIN OF ABC TRANSPORTER FOR NATURAL AMINO ACIDS"/>
    <property type="match status" value="1"/>
</dbReference>
<name>A0A918CW21_9ACTN</name>
<dbReference type="InterPro" id="IPR028081">
    <property type="entry name" value="Leu-bd"/>
</dbReference>
<evidence type="ECO:0000256" key="1">
    <source>
        <dbReference type="ARBA" id="ARBA00010062"/>
    </source>
</evidence>
<dbReference type="RefSeq" id="WP_189267854.1">
    <property type="nucleotide sequence ID" value="NZ_BMML01000025.1"/>
</dbReference>
<dbReference type="PROSITE" id="PS51257">
    <property type="entry name" value="PROKAR_LIPOPROTEIN"/>
    <property type="match status" value="1"/>
</dbReference>
<dbReference type="AlphaFoldDB" id="A0A918CW21"/>
<dbReference type="PANTHER" id="PTHR30483">
    <property type="entry name" value="LEUCINE-SPECIFIC-BINDING PROTEIN"/>
    <property type="match status" value="1"/>
</dbReference>
<organism evidence="5 6">
    <name type="scientific">Streptomyces fuscichromogenes</name>
    <dbReference type="NCBI Taxonomy" id="1324013"/>
    <lineage>
        <taxon>Bacteria</taxon>
        <taxon>Bacillati</taxon>
        <taxon>Actinomycetota</taxon>
        <taxon>Actinomycetes</taxon>
        <taxon>Kitasatosporales</taxon>
        <taxon>Streptomycetaceae</taxon>
        <taxon>Streptomyces</taxon>
    </lineage>
</organism>
<reference evidence="5" key="2">
    <citation type="submission" date="2020-09" db="EMBL/GenBank/DDBJ databases">
        <authorList>
            <person name="Sun Q."/>
            <person name="Zhou Y."/>
        </authorList>
    </citation>
    <scope>NUCLEOTIDE SEQUENCE</scope>
    <source>
        <strain evidence="5">CGMCC 4.7110</strain>
    </source>
</reference>
<keyword evidence="2" id="KW-0732">Signal</keyword>
<evidence type="ECO:0000313" key="5">
    <source>
        <dbReference type="EMBL" id="GGN36703.1"/>
    </source>
</evidence>
<keyword evidence="6" id="KW-1185">Reference proteome</keyword>
<comment type="similarity">
    <text evidence="1">Belongs to the leucine-binding protein family.</text>
</comment>
<sequence>MRRLLIGAVTVTAVLLAGCSTRSDDTTGSDAAHDASPTTSGSGAASADFGTLKDVCGPGTAKSSTSQGVTTDKIQVGVMSDIGFTKNSEFVDAAKVFTSWCNDAGGIDGRKLVAVTRDSRLTQVRQAVLEACKSDFALVGGGSALDSLGVQDRLKCLLPNFPGQSSQIGAIGSDLQVMASQPVAGYFQYAGYYTWLLKDKYPDSAKKVGIIAGDSPVTKVMSAQFKEAVAGLGGTVSYSDLYPAAGVSDWTPYAQSIKNKGVKGLVFLGDFASLAKLEQALTNIGYTPDWIDANSNAYGPAFLQLAGTALAKQHNYAELFATAPLESAASNPATQQVIDLYKKYAPDKQVTYPALRAFSAWLLFATAARDCATLTRTCVYDNAVKNTAWTAGGLQAPYDLTAKEPTKCYSIVEATGKGWQAADFQPDQGAYRCDAPVYKYKADYGKPATLASVGKSMADLK</sequence>
<evidence type="ECO:0000259" key="4">
    <source>
        <dbReference type="Pfam" id="PF13458"/>
    </source>
</evidence>
<dbReference type="Pfam" id="PF13458">
    <property type="entry name" value="Peripla_BP_6"/>
    <property type="match status" value="1"/>
</dbReference>
<protein>
    <recommendedName>
        <fullName evidence="4">Leucine-binding protein domain-containing protein</fullName>
    </recommendedName>
</protein>
<feature type="compositionally biased region" description="Low complexity" evidence="3">
    <location>
        <begin position="35"/>
        <end position="45"/>
    </location>
</feature>
<dbReference type="Gene3D" id="3.40.50.2300">
    <property type="match status" value="2"/>
</dbReference>
<gene>
    <name evidence="5" type="ORF">GCM10011578_080250</name>
</gene>
<dbReference type="SUPFAM" id="SSF53822">
    <property type="entry name" value="Periplasmic binding protein-like I"/>
    <property type="match status" value="1"/>
</dbReference>